<dbReference type="Proteomes" id="UP001527866">
    <property type="component" value="Unassembled WGS sequence"/>
</dbReference>
<comment type="caution">
    <text evidence="2">The sequence shown here is derived from an EMBL/GenBank/DDBJ whole genome shotgun (WGS) entry which is preliminary data.</text>
</comment>
<evidence type="ECO:0000256" key="1">
    <source>
        <dbReference type="SAM" id="MobiDB-lite"/>
    </source>
</evidence>
<sequence length="724" mass="78170">MAEQPQKSGKKKSVKKGRVNWSHEQGPLLGAANAASAAMATAAVGSLPEVGMDWWVPAVAGAVGAAASVARAGERPLVSRLFRGARWAGFAGWSAYALANGGPWDVSTLSALGLGTVAAGVMQPVTRSFEIAAEDRASKEGEIKRRAGIAGEWEARINRICNINKPGVQVTDLVEWEVPDPHNPGGTRKTGMSIVVELPAGSSSWRTIAQKAEALAADADLPDGCGIEVASHGSRRRVLLLASTVDALAEDIPAGDDYSPLSIYDDLPTCMHRDGSYGGVNFKWQASVLIGATGSGKSAHLSLIMRQLLRCRDVLVVGIDFNGGKAFKPFLRPWLEGRASRPAIDWVATDPAEAKLMLDFLIDAIPARSSGYADLMAQANDDKVPASPSVPHIQVITDEAADLPREVKSRLVELSNRSRGVSIRQLTCALRAVSAGGDQLPKELIAQAAVRIAMKVNEDGELQRLYGYSKGLPKADEMPAAGYGLLQPDPAQLPRIMKGLLVKPDDSYQAALATDDRRPLLDEITVNVNRQVYEQRWQRAKDKGWLGVSEVPAIRSAPAPVQSAEDGGTTVVMERERVDLDSLDLKGAAEQARAKREELEQRNRARRGEPEKDEFDAIIAASFDADPDPLPAEDHEEVPALLKTALRLCGEGDRVHYSAVADEVGLEAEEVRRLLRLIHVEPGDNSFRWNGTKARGYFRDQLEEAVAKIRRGELDVPPELRDAL</sequence>
<evidence type="ECO:0000313" key="3">
    <source>
        <dbReference type="Proteomes" id="UP001527866"/>
    </source>
</evidence>
<organism evidence="2 3">
    <name type="scientific">Nocardiopsis endophytica</name>
    <dbReference type="NCBI Taxonomy" id="3018445"/>
    <lineage>
        <taxon>Bacteria</taxon>
        <taxon>Bacillati</taxon>
        <taxon>Actinomycetota</taxon>
        <taxon>Actinomycetes</taxon>
        <taxon>Streptosporangiales</taxon>
        <taxon>Nocardiopsidaceae</taxon>
        <taxon>Nocardiopsis</taxon>
    </lineage>
</organism>
<gene>
    <name evidence="2" type="ORF">O4J56_06900</name>
</gene>
<evidence type="ECO:0000313" key="2">
    <source>
        <dbReference type="EMBL" id="MDA2810363.1"/>
    </source>
</evidence>
<accession>A0ABT4U086</accession>
<feature type="compositionally biased region" description="Basic and acidic residues" evidence="1">
    <location>
        <begin position="592"/>
        <end position="610"/>
    </location>
</feature>
<proteinExistence type="predicted"/>
<dbReference type="RefSeq" id="WP_270684454.1">
    <property type="nucleotide sequence ID" value="NZ_JAQFWQ010000013.1"/>
</dbReference>
<protein>
    <recommendedName>
        <fullName evidence="4">FtsK domain-containing protein</fullName>
    </recommendedName>
</protein>
<reference evidence="2 3" key="1">
    <citation type="submission" date="2023-01" db="EMBL/GenBank/DDBJ databases">
        <title>Draft genome sequence of Nocardiopsis sp. RSe5-2 isolated from halophytes.</title>
        <authorList>
            <person name="Duangmal K."/>
            <person name="Chantavorakit T."/>
        </authorList>
    </citation>
    <scope>NUCLEOTIDE SEQUENCE [LARGE SCALE GENOMIC DNA]</scope>
    <source>
        <strain evidence="2 3">RSe5-2</strain>
    </source>
</reference>
<dbReference type="Gene3D" id="3.40.50.300">
    <property type="entry name" value="P-loop containing nucleotide triphosphate hydrolases"/>
    <property type="match status" value="1"/>
</dbReference>
<dbReference type="InterPro" id="IPR027417">
    <property type="entry name" value="P-loop_NTPase"/>
</dbReference>
<dbReference type="SUPFAM" id="SSF52540">
    <property type="entry name" value="P-loop containing nucleoside triphosphate hydrolases"/>
    <property type="match status" value="1"/>
</dbReference>
<keyword evidence="3" id="KW-1185">Reference proteome</keyword>
<name>A0ABT4U086_9ACTN</name>
<dbReference type="EMBL" id="JAQFWQ010000013">
    <property type="protein sequence ID" value="MDA2810363.1"/>
    <property type="molecule type" value="Genomic_DNA"/>
</dbReference>
<feature type="region of interest" description="Disordered" evidence="1">
    <location>
        <begin position="589"/>
        <end position="611"/>
    </location>
</feature>
<evidence type="ECO:0008006" key="4">
    <source>
        <dbReference type="Google" id="ProtNLM"/>
    </source>
</evidence>